<accession>A0A3N4JDM2</accession>
<organism evidence="2 3">
    <name type="scientific">Choiromyces venosus 120613-1</name>
    <dbReference type="NCBI Taxonomy" id="1336337"/>
    <lineage>
        <taxon>Eukaryota</taxon>
        <taxon>Fungi</taxon>
        <taxon>Dikarya</taxon>
        <taxon>Ascomycota</taxon>
        <taxon>Pezizomycotina</taxon>
        <taxon>Pezizomycetes</taxon>
        <taxon>Pezizales</taxon>
        <taxon>Tuberaceae</taxon>
        <taxon>Choiromyces</taxon>
    </lineage>
</organism>
<proteinExistence type="predicted"/>
<gene>
    <name evidence="2" type="ORF">L873DRAFT_1791703</name>
</gene>
<evidence type="ECO:0000256" key="1">
    <source>
        <dbReference type="SAM" id="MobiDB-lite"/>
    </source>
</evidence>
<feature type="compositionally biased region" description="Polar residues" evidence="1">
    <location>
        <begin position="1"/>
        <end position="11"/>
    </location>
</feature>
<feature type="compositionally biased region" description="Polar residues" evidence="1">
    <location>
        <begin position="49"/>
        <end position="61"/>
    </location>
</feature>
<dbReference type="EMBL" id="ML120415">
    <property type="protein sequence ID" value="RPA96376.1"/>
    <property type="molecule type" value="Genomic_DNA"/>
</dbReference>
<dbReference type="AlphaFoldDB" id="A0A3N4JDM2"/>
<feature type="region of interest" description="Disordered" evidence="1">
    <location>
        <begin position="1"/>
        <end position="30"/>
    </location>
</feature>
<reference evidence="2 3" key="1">
    <citation type="journal article" date="2018" name="Nat. Ecol. Evol.">
        <title>Pezizomycetes genomes reveal the molecular basis of ectomycorrhizal truffle lifestyle.</title>
        <authorList>
            <person name="Murat C."/>
            <person name="Payen T."/>
            <person name="Noel B."/>
            <person name="Kuo A."/>
            <person name="Morin E."/>
            <person name="Chen J."/>
            <person name="Kohler A."/>
            <person name="Krizsan K."/>
            <person name="Balestrini R."/>
            <person name="Da Silva C."/>
            <person name="Montanini B."/>
            <person name="Hainaut M."/>
            <person name="Levati E."/>
            <person name="Barry K.W."/>
            <person name="Belfiori B."/>
            <person name="Cichocki N."/>
            <person name="Clum A."/>
            <person name="Dockter R.B."/>
            <person name="Fauchery L."/>
            <person name="Guy J."/>
            <person name="Iotti M."/>
            <person name="Le Tacon F."/>
            <person name="Lindquist E.A."/>
            <person name="Lipzen A."/>
            <person name="Malagnac F."/>
            <person name="Mello A."/>
            <person name="Molinier V."/>
            <person name="Miyauchi S."/>
            <person name="Poulain J."/>
            <person name="Riccioni C."/>
            <person name="Rubini A."/>
            <person name="Sitrit Y."/>
            <person name="Splivallo R."/>
            <person name="Traeger S."/>
            <person name="Wang M."/>
            <person name="Zifcakova L."/>
            <person name="Wipf D."/>
            <person name="Zambonelli A."/>
            <person name="Paolocci F."/>
            <person name="Nowrousian M."/>
            <person name="Ottonello S."/>
            <person name="Baldrian P."/>
            <person name="Spatafora J.W."/>
            <person name="Henrissat B."/>
            <person name="Nagy L.G."/>
            <person name="Aury J.M."/>
            <person name="Wincker P."/>
            <person name="Grigoriev I.V."/>
            <person name="Bonfante P."/>
            <person name="Martin F.M."/>
        </authorList>
    </citation>
    <scope>NUCLEOTIDE SEQUENCE [LARGE SCALE GENOMIC DNA]</scope>
    <source>
        <strain evidence="2 3">120613-1</strain>
    </source>
</reference>
<name>A0A3N4JDM2_9PEZI</name>
<sequence>MSLRNGQNSDGTGIGDSQHATTSQELPRRVHFSSPIASFVKTQEILGTDSENFTPEQTKATPTVKDNKGKGTAVITPENYNNTFVPLILRRDDGETALDLSTPELIREYM</sequence>
<evidence type="ECO:0000313" key="3">
    <source>
        <dbReference type="Proteomes" id="UP000276215"/>
    </source>
</evidence>
<protein>
    <submittedName>
        <fullName evidence="2">Uncharacterized protein</fullName>
    </submittedName>
</protein>
<keyword evidence="3" id="KW-1185">Reference proteome</keyword>
<feature type="region of interest" description="Disordered" evidence="1">
    <location>
        <begin position="47"/>
        <end position="74"/>
    </location>
</feature>
<evidence type="ECO:0000313" key="2">
    <source>
        <dbReference type="EMBL" id="RPA96376.1"/>
    </source>
</evidence>
<dbReference type="Proteomes" id="UP000276215">
    <property type="component" value="Unassembled WGS sequence"/>
</dbReference>